<feature type="compositionally biased region" description="Low complexity" evidence="1">
    <location>
        <begin position="436"/>
        <end position="453"/>
    </location>
</feature>
<keyword evidence="3" id="KW-1185">Reference proteome</keyword>
<protein>
    <recommendedName>
        <fullName evidence="4">RGS domain-containing protein</fullName>
    </recommendedName>
</protein>
<accession>M3K2R5</accession>
<name>M3K2R5_CANMX</name>
<feature type="region of interest" description="Disordered" evidence="1">
    <location>
        <begin position="321"/>
        <end position="405"/>
    </location>
</feature>
<feature type="compositionally biased region" description="Acidic residues" evidence="1">
    <location>
        <begin position="210"/>
        <end position="232"/>
    </location>
</feature>
<comment type="caution">
    <text evidence="2">The sequence shown here is derived from an EMBL/GenBank/DDBJ whole genome shotgun (WGS) entry which is preliminary data.</text>
</comment>
<dbReference type="OrthoDB" id="4097096at2759"/>
<sequence length="535" mass="59762">MTLSPHHSDSIKIKPISTPFSPTISPISPTSKRAISSLDQAIHSSNTSTRSNSPSLPSLDDLVNDCFLNTIGLLHDDSKIKLVNDFTEYLTKQHTEENLKFLIDIYRYEYYYNLKFHPTLADGECLEQDRINNTPSPNNMGNATMLSPITQQHDYSATSLESLQHISKTRSIQSEDLDPQYALISTIDDLDDVDQVNDNVWDNFQRKFTDDDDDDDDIHDENNADDDCDDNESLNQQQLEEEDEDYKSLTKEWKYIMNTYVKYDSPMQINISQKLFKEIVEESSVLRLHNPLTLIKAKNEVLRMLKENGYFGFGGHLRKLQKQQEEENSKASSMASSFSPTSPSISINDVHTSPSSNEITPTSKARDIPTTPKDIKNARSGNPSPTLSPSDLTTTENGSFFSKLSSLPKRSNKVFAQNPNSTSSPTSSVSSLLGHLKLGKDSSGSSNSSLSDSQSRHAHSRARKHSHQHQIHRSHQHHIQRPGTFHGTSSNSKDAAYSSDTSSICDLRSLNASPVSVNGESSGVSSLKFWSKKKS</sequence>
<dbReference type="OMA" id="YRYEYYY"/>
<dbReference type="EMBL" id="AOGT01000605">
    <property type="protein sequence ID" value="EMG49560.1"/>
    <property type="molecule type" value="Genomic_DNA"/>
</dbReference>
<feature type="compositionally biased region" description="Polar residues" evidence="1">
    <location>
        <begin position="486"/>
        <end position="499"/>
    </location>
</feature>
<dbReference type="InterPro" id="IPR036305">
    <property type="entry name" value="RGS_sf"/>
</dbReference>
<reference evidence="2 3" key="1">
    <citation type="submission" date="2013-02" db="EMBL/GenBank/DDBJ databases">
        <title>Genome sequence of Candida maltosa Xu316, a potential industrial strain for xylitol and ethanol production.</title>
        <authorList>
            <person name="Yu J."/>
            <person name="Wang Q."/>
            <person name="Geng X."/>
            <person name="Bao W."/>
            <person name="He P."/>
            <person name="Cai J."/>
        </authorList>
    </citation>
    <scope>NUCLEOTIDE SEQUENCE [LARGE SCALE GENOMIC DNA]</scope>
    <source>
        <strain evidence="3">Xu316</strain>
    </source>
</reference>
<dbReference type="InterPro" id="IPR044926">
    <property type="entry name" value="RGS_subdomain_2"/>
</dbReference>
<feature type="compositionally biased region" description="Polar residues" evidence="1">
    <location>
        <begin position="349"/>
        <end position="363"/>
    </location>
</feature>
<evidence type="ECO:0000313" key="2">
    <source>
        <dbReference type="EMBL" id="EMG49560.1"/>
    </source>
</evidence>
<gene>
    <name evidence="2" type="ORF">G210_5645</name>
</gene>
<dbReference type="Gene3D" id="1.10.167.10">
    <property type="entry name" value="Regulator of G-protein Signalling 4, domain 2"/>
    <property type="match status" value="1"/>
</dbReference>
<feature type="compositionally biased region" description="Basic and acidic residues" evidence="1">
    <location>
        <begin position="1"/>
        <end position="12"/>
    </location>
</feature>
<dbReference type="Proteomes" id="UP000011777">
    <property type="component" value="Unassembled WGS sequence"/>
</dbReference>
<dbReference type="HOGENOM" id="CLU_489146_0_0_1"/>
<organism evidence="2 3">
    <name type="scientific">Candida maltosa (strain Xu316)</name>
    <name type="common">Yeast</name>
    <dbReference type="NCBI Taxonomy" id="1245528"/>
    <lineage>
        <taxon>Eukaryota</taxon>
        <taxon>Fungi</taxon>
        <taxon>Dikarya</taxon>
        <taxon>Ascomycota</taxon>
        <taxon>Saccharomycotina</taxon>
        <taxon>Pichiomycetes</taxon>
        <taxon>Debaryomycetaceae</taxon>
        <taxon>Candida/Lodderomyces clade</taxon>
        <taxon>Candida</taxon>
    </lineage>
</organism>
<dbReference type="SUPFAM" id="SSF48097">
    <property type="entry name" value="Regulator of G-protein signaling, RGS"/>
    <property type="match status" value="1"/>
</dbReference>
<feature type="compositionally biased region" description="Polar residues" evidence="1">
    <location>
        <begin position="396"/>
        <end position="405"/>
    </location>
</feature>
<feature type="region of interest" description="Disordered" evidence="1">
    <location>
        <begin position="512"/>
        <end position="535"/>
    </location>
</feature>
<evidence type="ECO:0000313" key="3">
    <source>
        <dbReference type="Proteomes" id="UP000011777"/>
    </source>
</evidence>
<evidence type="ECO:0008006" key="4">
    <source>
        <dbReference type="Google" id="ProtNLM"/>
    </source>
</evidence>
<evidence type="ECO:0000256" key="1">
    <source>
        <dbReference type="SAM" id="MobiDB-lite"/>
    </source>
</evidence>
<dbReference type="AlphaFoldDB" id="M3K2R5"/>
<feature type="compositionally biased region" description="Low complexity" evidence="1">
    <location>
        <begin position="383"/>
        <end position="395"/>
    </location>
</feature>
<proteinExistence type="predicted"/>
<dbReference type="eggNOG" id="ENOG502T1UR">
    <property type="taxonomic scope" value="Eukaryota"/>
</dbReference>
<feature type="region of interest" description="Disordered" evidence="1">
    <location>
        <begin position="1"/>
        <end position="28"/>
    </location>
</feature>
<feature type="compositionally biased region" description="Low complexity" evidence="1">
    <location>
        <begin position="513"/>
        <end position="526"/>
    </location>
</feature>
<feature type="compositionally biased region" description="Low complexity" evidence="1">
    <location>
        <begin position="330"/>
        <end position="347"/>
    </location>
</feature>
<feature type="region of interest" description="Disordered" evidence="1">
    <location>
        <begin position="207"/>
        <end position="232"/>
    </location>
</feature>
<feature type="compositionally biased region" description="Basic residues" evidence="1">
    <location>
        <begin position="456"/>
        <end position="480"/>
    </location>
</feature>
<feature type="region of interest" description="Disordered" evidence="1">
    <location>
        <begin position="436"/>
        <end position="499"/>
    </location>
</feature>
<feature type="compositionally biased region" description="Low complexity" evidence="1">
    <location>
        <begin position="15"/>
        <end position="28"/>
    </location>
</feature>